<dbReference type="EMBL" id="JACOOK010000001">
    <property type="protein sequence ID" value="MBC5615906.1"/>
    <property type="molecule type" value="Genomic_DNA"/>
</dbReference>
<keyword evidence="3" id="KW-1185">Reference proteome</keyword>
<sequence length="410" mass="46601">MKIFTTIACSALAVAFASCGSSPKKTEDPDRITVACYYFPNYHTHDRRNDSLKGDGWAEWELVKKARPCFDGQQQPKVPAWGYTDEKDPAEMARKIDAAADNGVDVFIFDWYYYDDGPFLNRALDEGFLKAPNTEKLKFALMWANHDWLDIHPYTKGDEQKILYPGRVTPETFDKIGDLIIKEYFTKPNYWTVDGKPYFSVYDVQKFVENFGSVEAARAAMDKLREKAVAAGLPGVHWNLVTWGNPVLPGEKAAENTPELLKKLGFDSGTSYVWIHHTPLPDLQTDYIKAMDDYFAFWDKARAEYGVPYYPNVTMGWDPSPRYVEQTPEGIKNYLVTYTIGNNTPENFREALQRTKDRLLADPNGPRILNINSWNEWTEGSYIEPDSIHGTGYLEAIKAVFGQAAPTAAE</sequence>
<dbReference type="PROSITE" id="PS51257">
    <property type="entry name" value="PROKAR_LIPOPROTEIN"/>
    <property type="match status" value="1"/>
</dbReference>
<dbReference type="InterPro" id="IPR032719">
    <property type="entry name" value="WbsX"/>
</dbReference>
<protein>
    <submittedName>
        <fullName evidence="2">Glycoside hydrolase family 99-like domain-containing protein</fullName>
    </submittedName>
</protein>
<dbReference type="Gene3D" id="3.20.20.80">
    <property type="entry name" value="Glycosidases"/>
    <property type="match status" value="1"/>
</dbReference>
<reference evidence="2 3" key="1">
    <citation type="submission" date="2020-08" db="EMBL/GenBank/DDBJ databases">
        <title>Genome public.</title>
        <authorList>
            <person name="Liu C."/>
            <person name="Sun Q."/>
        </authorList>
    </citation>
    <scope>NUCLEOTIDE SEQUENCE [LARGE SCALE GENOMIC DNA]</scope>
    <source>
        <strain evidence="2 3">New-7</strain>
    </source>
</reference>
<dbReference type="Proteomes" id="UP000636891">
    <property type="component" value="Unassembled WGS sequence"/>
</dbReference>
<evidence type="ECO:0000313" key="2">
    <source>
        <dbReference type="EMBL" id="MBC5615906.1"/>
    </source>
</evidence>
<accession>A0ABR7CJQ8</accession>
<dbReference type="PANTHER" id="PTHR41244:SF1">
    <property type="entry name" value="GLYCOSYLTRANSFERASE"/>
    <property type="match status" value="1"/>
</dbReference>
<comment type="caution">
    <text evidence="2">The sequence shown here is derived from an EMBL/GenBank/DDBJ whole genome shotgun (WGS) entry which is preliminary data.</text>
</comment>
<dbReference type="Pfam" id="PF14307">
    <property type="entry name" value="Glyco_tran_WbsX"/>
    <property type="match status" value="1"/>
</dbReference>
<evidence type="ECO:0000313" key="3">
    <source>
        <dbReference type="Proteomes" id="UP000636891"/>
    </source>
</evidence>
<dbReference type="CDD" id="cd11579">
    <property type="entry name" value="Glyco_tran_WbsX"/>
    <property type="match status" value="1"/>
</dbReference>
<feature type="chain" id="PRO_5046304175" evidence="1">
    <location>
        <begin position="18"/>
        <end position="410"/>
    </location>
</feature>
<proteinExistence type="predicted"/>
<name>A0ABR7CJQ8_9BACT</name>
<feature type="signal peptide" evidence="1">
    <location>
        <begin position="1"/>
        <end position="17"/>
    </location>
</feature>
<gene>
    <name evidence="2" type="ORF">H8S08_02575</name>
</gene>
<evidence type="ECO:0000256" key="1">
    <source>
        <dbReference type="SAM" id="SignalP"/>
    </source>
</evidence>
<dbReference type="RefSeq" id="WP_101571271.1">
    <property type="nucleotide sequence ID" value="NZ_JACOOK010000001.1"/>
</dbReference>
<organism evidence="2 3">
    <name type="scientific">Alistipes hominis</name>
    <dbReference type="NCBI Taxonomy" id="2763015"/>
    <lineage>
        <taxon>Bacteria</taxon>
        <taxon>Pseudomonadati</taxon>
        <taxon>Bacteroidota</taxon>
        <taxon>Bacteroidia</taxon>
        <taxon>Bacteroidales</taxon>
        <taxon>Rikenellaceae</taxon>
        <taxon>Alistipes</taxon>
    </lineage>
</organism>
<keyword evidence="1" id="KW-0732">Signal</keyword>
<dbReference type="PANTHER" id="PTHR41244">
    <property type="entry name" value="RHAMNAN SYNTHESIS F"/>
    <property type="match status" value="1"/>
</dbReference>